<keyword evidence="1" id="KW-0732">Signal</keyword>
<gene>
    <name evidence="2" type="ORF">HZF05_00335</name>
</gene>
<keyword evidence="3" id="KW-1185">Reference proteome</keyword>
<organism evidence="2 3">
    <name type="scientific">Sphingomonas chungangi</name>
    <dbReference type="NCBI Taxonomy" id="2683589"/>
    <lineage>
        <taxon>Bacteria</taxon>
        <taxon>Pseudomonadati</taxon>
        <taxon>Pseudomonadota</taxon>
        <taxon>Alphaproteobacteria</taxon>
        <taxon>Sphingomonadales</taxon>
        <taxon>Sphingomonadaceae</taxon>
        <taxon>Sphingomonas</taxon>
    </lineage>
</organism>
<name>A0A838L4E8_9SPHN</name>
<comment type="caution">
    <text evidence="2">The sequence shown here is derived from an EMBL/GenBank/DDBJ whole genome shotgun (WGS) entry which is preliminary data.</text>
</comment>
<evidence type="ECO:0008006" key="4">
    <source>
        <dbReference type="Google" id="ProtNLM"/>
    </source>
</evidence>
<dbReference type="AlphaFoldDB" id="A0A838L4E8"/>
<dbReference type="RefSeq" id="WP_181638756.1">
    <property type="nucleotide sequence ID" value="NZ_JACEIB010000001.1"/>
</dbReference>
<sequence length="224" mass="24048">MILSALLFGLAMLAAQPAPAGLFGKQAVSVADIHGEPRPMTVTAPNGRTRAIARFSDYTAADSADGHLSVFLGGDDHDFPGGPNGELLWAPDSNAIAVTSDNGGIDGQYEVSIMTRPDKGRHWRETDITDRVAKLFKPRMDCEEDEDPNVGAIGWTSGQRLIVAAQVPRRSSCADRGSFAAFIVDADSGDVLMEIDLHTFSRRYAKMLGTVLTAGPVGVRKHRR</sequence>
<accession>A0A838L4E8</accession>
<feature type="chain" id="PRO_5032808214" description="Esterase-like activity of phytase family protein" evidence="1">
    <location>
        <begin position="21"/>
        <end position="224"/>
    </location>
</feature>
<dbReference type="EMBL" id="JACEIB010000001">
    <property type="protein sequence ID" value="MBA2932528.1"/>
    <property type="molecule type" value="Genomic_DNA"/>
</dbReference>
<evidence type="ECO:0000313" key="3">
    <source>
        <dbReference type="Proteomes" id="UP000570166"/>
    </source>
</evidence>
<reference evidence="2 3" key="1">
    <citation type="submission" date="2020-07" db="EMBL/GenBank/DDBJ databases">
        <authorList>
            <person name="Sun Q."/>
        </authorList>
    </citation>
    <scope>NUCLEOTIDE SEQUENCE [LARGE SCALE GENOMIC DNA]</scope>
    <source>
        <strain evidence="2 3">CGMCC 1.13654</strain>
    </source>
</reference>
<evidence type="ECO:0000256" key="1">
    <source>
        <dbReference type="SAM" id="SignalP"/>
    </source>
</evidence>
<feature type="signal peptide" evidence="1">
    <location>
        <begin position="1"/>
        <end position="20"/>
    </location>
</feature>
<proteinExistence type="predicted"/>
<dbReference type="Proteomes" id="UP000570166">
    <property type="component" value="Unassembled WGS sequence"/>
</dbReference>
<protein>
    <recommendedName>
        <fullName evidence="4">Esterase-like activity of phytase family protein</fullName>
    </recommendedName>
</protein>
<evidence type="ECO:0000313" key="2">
    <source>
        <dbReference type="EMBL" id="MBA2932528.1"/>
    </source>
</evidence>